<gene>
    <name evidence="3" type="ORF">CRP01_35880</name>
</gene>
<feature type="signal peptide" evidence="1">
    <location>
        <begin position="1"/>
        <end position="23"/>
    </location>
</feature>
<reference evidence="3 4" key="1">
    <citation type="submission" date="2017-10" db="EMBL/GenBank/DDBJ databases">
        <title>The draft genome sequence of Lewinella nigricans NBRC 102662.</title>
        <authorList>
            <person name="Wang K."/>
        </authorList>
    </citation>
    <scope>NUCLEOTIDE SEQUENCE [LARGE SCALE GENOMIC DNA]</scope>
    <source>
        <strain evidence="3 4">NBRC 102662</strain>
    </source>
</reference>
<dbReference type="OrthoDB" id="5381604at2"/>
<protein>
    <recommendedName>
        <fullName evidence="2">Secretion system C-terminal sorting domain-containing protein</fullName>
    </recommendedName>
</protein>
<dbReference type="Proteomes" id="UP000223913">
    <property type="component" value="Unassembled WGS sequence"/>
</dbReference>
<dbReference type="Pfam" id="PF18962">
    <property type="entry name" value="Por_Secre_tail"/>
    <property type="match status" value="1"/>
</dbReference>
<dbReference type="EMBL" id="PDUD01000050">
    <property type="protein sequence ID" value="PHN01728.1"/>
    <property type="molecule type" value="Genomic_DNA"/>
</dbReference>
<keyword evidence="1" id="KW-0732">Signal</keyword>
<feature type="chain" id="PRO_5013175095" description="Secretion system C-terminal sorting domain-containing protein" evidence="1">
    <location>
        <begin position="24"/>
        <end position="572"/>
    </location>
</feature>
<dbReference type="AlphaFoldDB" id="A0A2D0N022"/>
<dbReference type="NCBIfam" id="TIGR04183">
    <property type="entry name" value="Por_Secre_tail"/>
    <property type="match status" value="1"/>
</dbReference>
<evidence type="ECO:0000259" key="2">
    <source>
        <dbReference type="Pfam" id="PF18962"/>
    </source>
</evidence>
<accession>A0A2D0N022</accession>
<keyword evidence="4" id="KW-1185">Reference proteome</keyword>
<sequence length="572" mass="60975">MTTTMKDLSLLIMLLLSTTIAFAQPEIPIDFESEASIYSFSDFGGGVATVIDNPQVSGINTSAKVGQMVKFAGEVFGGSTLVLADTIDFGDNNAIKMKVFSNRVDAPVLFKLEGPTPTEVTSRTTVANEWEELTFNFNGFTEGIYTGITIIYDLGVVGDGSADFILLFDDIEFTTVEAEGGVRLPIDFESDTLNYVFSDFAGGVGSVIDNPQSSGINTSAKVGQMVKFAGEVYGGSTLALGGPIDFGDNNAISMKVFANRIDAPVTFKLEGPAPVEVVARTTVANEWEELTFNFNGLTGGVYTAITIIYDLGVVGDGSADFTLLFDDIALTMDDSESVQIPIDFESTSLNYVFADFGGGVATIIDNPQSSGINTSAKVGQMVKFAGEVFGGSTLSLGGPIDFAGNTSISMKVYSNRVGAPVLLKLEGAVPVEVSATTTVANEWEELDFDFSGMTDAVYTGITIIYDLGTVGDGGADFTLLFDDIVFTGTTRVVDLEILDVNIYPNPTVDFLNIQSKEEIKNVIVYSLSGRQLISVIPENYQSRVDLTSLPSGTYLVKIAIGEQEGMTKIIKQ</sequence>
<evidence type="ECO:0000313" key="3">
    <source>
        <dbReference type="EMBL" id="PHN01728.1"/>
    </source>
</evidence>
<feature type="domain" description="Secretion system C-terminal sorting" evidence="2">
    <location>
        <begin position="502"/>
        <end position="570"/>
    </location>
</feature>
<proteinExistence type="predicted"/>
<comment type="caution">
    <text evidence="3">The sequence shown here is derived from an EMBL/GenBank/DDBJ whole genome shotgun (WGS) entry which is preliminary data.</text>
</comment>
<evidence type="ECO:0000256" key="1">
    <source>
        <dbReference type="SAM" id="SignalP"/>
    </source>
</evidence>
<dbReference type="InterPro" id="IPR026444">
    <property type="entry name" value="Secre_tail"/>
</dbReference>
<evidence type="ECO:0000313" key="4">
    <source>
        <dbReference type="Proteomes" id="UP000223913"/>
    </source>
</evidence>
<name>A0A2D0N022_FLAN2</name>
<organism evidence="3 4">
    <name type="scientific">Flavilitoribacter nigricans (strain ATCC 23147 / DSM 23189 / NBRC 102662 / NCIMB 1420 / SS-2)</name>
    <name type="common">Lewinella nigricans</name>
    <dbReference type="NCBI Taxonomy" id="1122177"/>
    <lineage>
        <taxon>Bacteria</taxon>
        <taxon>Pseudomonadati</taxon>
        <taxon>Bacteroidota</taxon>
        <taxon>Saprospiria</taxon>
        <taxon>Saprospirales</taxon>
        <taxon>Lewinellaceae</taxon>
        <taxon>Flavilitoribacter</taxon>
    </lineage>
</organism>